<dbReference type="OrthoDB" id="5573958at2"/>
<evidence type="ECO:0000313" key="4">
    <source>
        <dbReference type="Proteomes" id="UP000197019"/>
    </source>
</evidence>
<dbReference type="Proteomes" id="UP000237423">
    <property type="component" value="Unassembled WGS sequence"/>
</dbReference>
<dbReference type="EMBL" id="PGFZ01000004">
    <property type="protein sequence ID" value="POZ52025.1"/>
    <property type="molecule type" value="Genomic_DNA"/>
</dbReference>
<keyword evidence="4" id="KW-1185">Reference proteome</keyword>
<dbReference type="AlphaFoldDB" id="A0A1Z4BU86"/>
<organism evidence="2 4">
    <name type="scientific">Methylovulum psychrotolerans</name>
    <dbReference type="NCBI Taxonomy" id="1704499"/>
    <lineage>
        <taxon>Bacteria</taxon>
        <taxon>Pseudomonadati</taxon>
        <taxon>Pseudomonadota</taxon>
        <taxon>Gammaproteobacteria</taxon>
        <taxon>Methylococcales</taxon>
        <taxon>Methylococcaceae</taxon>
        <taxon>Methylovulum</taxon>
    </lineage>
</organism>
<dbReference type="RefSeq" id="WP_088617675.1">
    <property type="nucleotide sequence ID" value="NZ_CP022129.1"/>
</dbReference>
<gene>
    <name evidence="3" type="ORF">AADEFJLK_02246</name>
    <name evidence="2" type="ORF">CEK71_01215</name>
</gene>
<dbReference type="KEGG" id="mpsy:CEK71_01215"/>
<dbReference type="EMBL" id="CP022129">
    <property type="protein sequence ID" value="ASF44792.1"/>
    <property type="molecule type" value="Genomic_DNA"/>
</dbReference>
<proteinExistence type="predicted"/>
<dbReference type="InterPro" id="IPR054636">
    <property type="entry name" value="CydP"/>
</dbReference>
<name>A0A1Z4BU86_9GAMM</name>
<evidence type="ECO:0000256" key="1">
    <source>
        <dbReference type="SAM" id="Phobius"/>
    </source>
</evidence>
<keyword evidence="1" id="KW-1133">Transmembrane helix</keyword>
<reference evidence="3 5" key="2">
    <citation type="submission" date="2017-11" db="EMBL/GenBank/DDBJ databases">
        <title>Draft Genome Sequence of Methylobacter psychrotolerans Sph1T, an Obligate Methanotroph from Low-Temperature Environments.</title>
        <authorList>
            <person name="Oshkin I.Y."/>
            <person name="Miroshnikov K."/>
            <person name="Belova S.E."/>
            <person name="Korzhenkov A."/>
            <person name="Toshchakov S.V."/>
            <person name="Dedysh S.N."/>
        </authorList>
    </citation>
    <scope>NUCLEOTIDE SEQUENCE [LARGE SCALE GENOMIC DNA]</scope>
    <source>
        <strain evidence="3 5">Sph1</strain>
    </source>
</reference>
<dbReference type="Proteomes" id="UP000197019">
    <property type="component" value="Chromosome"/>
</dbReference>
<sequence>MPNNPHQSPSLLRREIALALAVKIILLTGLWFLIFRWQDRPAAKPDIAVHFALPIAPTAVPFSSQPTQESRHDR</sequence>
<accession>A0A1Z4BU86</accession>
<feature type="transmembrane region" description="Helical" evidence="1">
    <location>
        <begin position="16"/>
        <end position="35"/>
    </location>
</feature>
<dbReference type="NCBIfam" id="NF045611">
    <property type="entry name" value="small_CydP"/>
    <property type="match status" value="1"/>
</dbReference>
<reference evidence="2 4" key="1">
    <citation type="submission" date="2017-06" db="EMBL/GenBank/DDBJ databases">
        <title>Genome Sequencing of the methanotroph Methylovulum psychrotolerants str. HV10-M2 isolated from a high-altitude environment.</title>
        <authorList>
            <person name="Mateos-Rivera A."/>
        </authorList>
    </citation>
    <scope>NUCLEOTIDE SEQUENCE [LARGE SCALE GENOMIC DNA]</scope>
    <source>
        <strain evidence="2 4">HV10_M2</strain>
    </source>
</reference>
<evidence type="ECO:0000313" key="2">
    <source>
        <dbReference type="EMBL" id="ASF44792.1"/>
    </source>
</evidence>
<keyword evidence="1" id="KW-0812">Transmembrane</keyword>
<evidence type="ECO:0000313" key="5">
    <source>
        <dbReference type="Proteomes" id="UP000237423"/>
    </source>
</evidence>
<evidence type="ECO:0000313" key="3">
    <source>
        <dbReference type="EMBL" id="POZ52025.1"/>
    </source>
</evidence>
<protein>
    <submittedName>
        <fullName evidence="2">Uncharacterized protein</fullName>
    </submittedName>
</protein>
<keyword evidence="1" id="KW-0472">Membrane</keyword>